<evidence type="ECO:0000256" key="3">
    <source>
        <dbReference type="ARBA" id="ARBA00022448"/>
    </source>
</evidence>
<evidence type="ECO:0000313" key="11">
    <source>
        <dbReference type="Proteomes" id="UP000657592"/>
    </source>
</evidence>
<dbReference type="Proteomes" id="UP000657592">
    <property type="component" value="Unassembled WGS sequence"/>
</dbReference>
<dbReference type="EMBL" id="BMJY01000010">
    <property type="protein sequence ID" value="GGH46312.1"/>
    <property type="molecule type" value="Genomic_DNA"/>
</dbReference>
<comment type="caution">
    <text evidence="10">The sequence shown here is derived from an EMBL/GenBank/DDBJ whole genome shotgun (WGS) entry which is preliminary data.</text>
</comment>
<keyword evidence="6 8" id="KW-1133">Transmembrane helix</keyword>
<dbReference type="PANTHER" id="PTHR43271:SF1">
    <property type="entry name" value="INNER MEMBRANE TRANSPORT PROTEIN YNFM"/>
    <property type="match status" value="1"/>
</dbReference>
<gene>
    <name evidence="10" type="ORF">GCM10010921_22290</name>
</gene>
<dbReference type="CDD" id="cd17324">
    <property type="entry name" value="MFS_NepI_like"/>
    <property type="match status" value="1"/>
</dbReference>
<organism evidence="10 11">
    <name type="scientific">Microbacterium album</name>
    <dbReference type="NCBI Taxonomy" id="2053191"/>
    <lineage>
        <taxon>Bacteria</taxon>
        <taxon>Bacillati</taxon>
        <taxon>Actinomycetota</taxon>
        <taxon>Actinomycetes</taxon>
        <taxon>Micrococcales</taxon>
        <taxon>Microbacteriaceae</taxon>
        <taxon>Microbacterium</taxon>
    </lineage>
</organism>
<dbReference type="GO" id="GO:0022857">
    <property type="term" value="F:transmembrane transporter activity"/>
    <property type="evidence" value="ECO:0007669"/>
    <property type="project" value="InterPro"/>
</dbReference>
<keyword evidence="11" id="KW-1185">Reference proteome</keyword>
<feature type="transmembrane region" description="Helical" evidence="8">
    <location>
        <begin position="253"/>
        <end position="274"/>
    </location>
</feature>
<name>A0A917MM33_9MICO</name>
<feature type="transmembrane region" description="Helical" evidence="8">
    <location>
        <begin position="351"/>
        <end position="368"/>
    </location>
</feature>
<keyword evidence="4" id="KW-1003">Cell membrane</keyword>
<feature type="transmembrane region" description="Helical" evidence="8">
    <location>
        <begin position="374"/>
        <end position="399"/>
    </location>
</feature>
<evidence type="ECO:0000256" key="7">
    <source>
        <dbReference type="ARBA" id="ARBA00023136"/>
    </source>
</evidence>
<dbReference type="Gene3D" id="1.20.1250.20">
    <property type="entry name" value="MFS general substrate transporter like domains"/>
    <property type="match status" value="1"/>
</dbReference>
<feature type="transmembrane region" description="Helical" evidence="8">
    <location>
        <begin position="312"/>
        <end position="330"/>
    </location>
</feature>
<reference evidence="10" key="2">
    <citation type="submission" date="2020-09" db="EMBL/GenBank/DDBJ databases">
        <authorList>
            <person name="Sun Q."/>
            <person name="Zhou Y."/>
        </authorList>
    </citation>
    <scope>NUCLEOTIDE SEQUENCE</scope>
    <source>
        <strain evidence="10">CGMCC 1.15794</strain>
    </source>
</reference>
<comment type="subcellular location">
    <subcellularLocation>
        <location evidence="1">Cell membrane</location>
        <topology evidence="1">Multi-pass membrane protein</topology>
    </subcellularLocation>
</comment>
<evidence type="ECO:0000256" key="2">
    <source>
        <dbReference type="ARBA" id="ARBA00008335"/>
    </source>
</evidence>
<keyword evidence="5 8" id="KW-0812">Transmembrane</keyword>
<evidence type="ECO:0000256" key="8">
    <source>
        <dbReference type="SAM" id="Phobius"/>
    </source>
</evidence>
<feature type="transmembrane region" description="Helical" evidence="8">
    <location>
        <begin position="86"/>
        <end position="105"/>
    </location>
</feature>
<feature type="transmembrane region" description="Helical" evidence="8">
    <location>
        <begin position="20"/>
        <end position="42"/>
    </location>
</feature>
<evidence type="ECO:0000256" key="6">
    <source>
        <dbReference type="ARBA" id="ARBA00022989"/>
    </source>
</evidence>
<dbReference type="InterPro" id="IPR011701">
    <property type="entry name" value="MFS"/>
</dbReference>
<dbReference type="SUPFAM" id="SSF103473">
    <property type="entry name" value="MFS general substrate transporter"/>
    <property type="match status" value="1"/>
</dbReference>
<dbReference type="RefSeq" id="WP_188756371.1">
    <property type="nucleotide sequence ID" value="NZ_BMJY01000010.1"/>
</dbReference>
<keyword evidence="3" id="KW-0813">Transport</keyword>
<dbReference type="InterPro" id="IPR020846">
    <property type="entry name" value="MFS_dom"/>
</dbReference>
<keyword evidence="7 8" id="KW-0472">Membrane</keyword>
<feature type="transmembrane region" description="Helical" evidence="8">
    <location>
        <begin position="111"/>
        <end position="133"/>
    </location>
</feature>
<comment type="similarity">
    <text evidence="2">Belongs to the major facilitator superfamily.</text>
</comment>
<sequence length="409" mass="41971">MHAEAPWAGHDRGELGYRRLLLALFAAGFATFGQVFTVQAVLPDLSEAFGLSPADASLSLSVATLGMALSVLPWASIADRIGRVNAIKWSLAISAVLGIVGPLMPTFEAFLVARGAMGVALGAVPAVAMAYLAEEVSARHVAGAAAVYVAGNTVGGVIGRVGAATGADIGGWHVGLLVVAAITAALSALFFVLVPAPRGYSPRRTSAAETLRAIRFHLRDPLTLSLYLIGFLNMGGFAGLYNYVAYRVTAPPFSLPTSLAGLLFVIYLLGTASARVSALLSVRRGVVPTMLLGFALEVAGALLTLLPSLPATVAGLALFTIGCFLVHPLASGQSGARAQFGRAQSSALFQLSWLVGTGVLGWVIGTVLHEAGWAGAVAVFVAISIAAASVAWVGLGVLARRRPTPPPGR</sequence>
<evidence type="ECO:0000256" key="5">
    <source>
        <dbReference type="ARBA" id="ARBA00022692"/>
    </source>
</evidence>
<evidence type="ECO:0000259" key="9">
    <source>
        <dbReference type="PROSITE" id="PS50850"/>
    </source>
</evidence>
<dbReference type="AlphaFoldDB" id="A0A917MM33"/>
<feature type="transmembrane region" description="Helical" evidence="8">
    <location>
        <begin position="145"/>
        <end position="163"/>
    </location>
</feature>
<dbReference type="PANTHER" id="PTHR43271">
    <property type="entry name" value="BLL2771 PROTEIN"/>
    <property type="match status" value="1"/>
</dbReference>
<dbReference type="GO" id="GO:0005886">
    <property type="term" value="C:plasma membrane"/>
    <property type="evidence" value="ECO:0007669"/>
    <property type="project" value="UniProtKB-SubCell"/>
</dbReference>
<dbReference type="Pfam" id="PF07690">
    <property type="entry name" value="MFS_1"/>
    <property type="match status" value="1"/>
</dbReference>
<evidence type="ECO:0000256" key="4">
    <source>
        <dbReference type="ARBA" id="ARBA00022475"/>
    </source>
</evidence>
<feature type="transmembrane region" description="Helical" evidence="8">
    <location>
        <begin position="169"/>
        <end position="194"/>
    </location>
</feature>
<feature type="transmembrane region" description="Helical" evidence="8">
    <location>
        <begin position="54"/>
        <end position="74"/>
    </location>
</feature>
<dbReference type="InterPro" id="IPR036259">
    <property type="entry name" value="MFS_trans_sf"/>
</dbReference>
<reference evidence="10" key="1">
    <citation type="journal article" date="2014" name="Int. J. Syst. Evol. Microbiol.">
        <title>Complete genome sequence of Corynebacterium casei LMG S-19264T (=DSM 44701T), isolated from a smear-ripened cheese.</title>
        <authorList>
            <consortium name="US DOE Joint Genome Institute (JGI-PGF)"/>
            <person name="Walter F."/>
            <person name="Albersmeier A."/>
            <person name="Kalinowski J."/>
            <person name="Ruckert C."/>
        </authorList>
    </citation>
    <scope>NUCLEOTIDE SEQUENCE</scope>
    <source>
        <strain evidence="10">CGMCC 1.15794</strain>
    </source>
</reference>
<feature type="transmembrane region" description="Helical" evidence="8">
    <location>
        <begin position="286"/>
        <end position="306"/>
    </location>
</feature>
<evidence type="ECO:0000256" key="1">
    <source>
        <dbReference type="ARBA" id="ARBA00004651"/>
    </source>
</evidence>
<feature type="domain" description="Major facilitator superfamily (MFS) profile" evidence="9">
    <location>
        <begin position="20"/>
        <end position="402"/>
    </location>
</feature>
<evidence type="ECO:0000313" key="10">
    <source>
        <dbReference type="EMBL" id="GGH46312.1"/>
    </source>
</evidence>
<feature type="transmembrane region" description="Helical" evidence="8">
    <location>
        <begin position="222"/>
        <end position="241"/>
    </location>
</feature>
<dbReference type="PROSITE" id="PS50850">
    <property type="entry name" value="MFS"/>
    <property type="match status" value="1"/>
</dbReference>
<protein>
    <submittedName>
        <fullName evidence="10">Transporter</fullName>
    </submittedName>
</protein>
<proteinExistence type="inferred from homology"/>
<accession>A0A917MM33</accession>